<dbReference type="AlphaFoldDB" id="A0A9W6GR88"/>
<proteinExistence type="predicted"/>
<name>A0A9W6GR88_9HYPH</name>
<keyword evidence="1" id="KW-1133">Transmembrane helix</keyword>
<dbReference type="RefSeq" id="WP_281800020.1">
    <property type="nucleotide sequence ID" value="NZ_BSEC01000001.1"/>
</dbReference>
<accession>A0A9W6GR88</accession>
<evidence type="ECO:0000313" key="3">
    <source>
        <dbReference type="Proteomes" id="UP001144323"/>
    </source>
</evidence>
<feature type="transmembrane region" description="Helical" evidence="1">
    <location>
        <begin position="44"/>
        <end position="65"/>
    </location>
</feature>
<keyword evidence="3" id="KW-1185">Reference proteome</keyword>
<evidence type="ECO:0000256" key="1">
    <source>
        <dbReference type="SAM" id="Phobius"/>
    </source>
</evidence>
<evidence type="ECO:0000313" key="2">
    <source>
        <dbReference type="EMBL" id="GLI91395.1"/>
    </source>
</evidence>
<keyword evidence="1" id="KW-0472">Membrane</keyword>
<dbReference type="EMBL" id="BSEC01000001">
    <property type="protein sequence ID" value="GLI91395.1"/>
    <property type="molecule type" value="Genomic_DNA"/>
</dbReference>
<gene>
    <name evidence="2" type="ORF">LMG27198_03870</name>
</gene>
<sequence>MSASRAFRGGVSARPSWNSLTLRQLSPIEIPSPTGGWNMENFPWLLPAWLIGAPFVLGLIDYFMLPRAYR</sequence>
<dbReference type="Proteomes" id="UP001144323">
    <property type="component" value="Unassembled WGS sequence"/>
</dbReference>
<comment type="caution">
    <text evidence="2">The sequence shown here is derived from an EMBL/GenBank/DDBJ whole genome shotgun (WGS) entry which is preliminary data.</text>
</comment>
<protein>
    <submittedName>
        <fullName evidence="2">Uncharacterized protein</fullName>
    </submittedName>
</protein>
<reference evidence="2" key="1">
    <citation type="journal article" date="2023" name="Int. J. Syst. Evol. Microbiol.">
        <title>Methylocystis iwaonis sp. nov., a type II methane-oxidizing bacterium from surface soil of a rice paddy field in Japan, and emended description of the genus Methylocystis (ex Whittenbury et al. 1970) Bowman et al. 1993.</title>
        <authorList>
            <person name="Kaise H."/>
            <person name="Sawadogo J.B."/>
            <person name="Alam M.S."/>
            <person name="Ueno C."/>
            <person name="Dianou D."/>
            <person name="Shinjo R."/>
            <person name="Asakawa S."/>
        </authorList>
    </citation>
    <scope>NUCLEOTIDE SEQUENCE</scope>
    <source>
        <strain evidence="2">LMG27198</strain>
    </source>
</reference>
<keyword evidence="1" id="KW-0812">Transmembrane</keyword>
<organism evidence="2 3">
    <name type="scientific">Methylocystis echinoides</name>
    <dbReference type="NCBI Taxonomy" id="29468"/>
    <lineage>
        <taxon>Bacteria</taxon>
        <taxon>Pseudomonadati</taxon>
        <taxon>Pseudomonadota</taxon>
        <taxon>Alphaproteobacteria</taxon>
        <taxon>Hyphomicrobiales</taxon>
        <taxon>Methylocystaceae</taxon>
        <taxon>Methylocystis</taxon>
    </lineage>
</organism>